<keyword evidence="3" id="KW-1185">Reference proteome</keyword>
<dbReference type="GeneID" id="84693362"/>
<evidence type="ECO:0000313" key="2">
    <source>
        <dbReference type="EMBL" id="MBM0749245.1"/>
    </source>
</evidence>
<organism evidence="2 3">
    <name type="scientific">Pantoea eucrina</name>
    <dbReference type="NCBI Taxonomy" id="472693"/>
    <lineage>
        <taxon>Bacteria</taxon>
        <taxon>Pseudomonadati</taxon>
        <taxon>Pseudomonadota</taxon>
        <taxon>Gammaproteobacteria</taxon>
        <taxon>Enterobacterales</taxon>
        <taxon>Erwiniaceae</taxon>
        <taxon>Pantoea</taxon>
    </lineage>
</organism>
<dbReference type="Proteomes" id="UP000809137">
    <property type="component" value="Unassembled WGS sequence"/>
</dbReference>
<comment type="caution">
    <text evidence="2">The sequence shown here is derived from an EMBL/GenBank/DDBJ whole genome shotgun (WGS) entry which is preliminary data.</text>
</comment>
<protein>
    <submittedName>
        <fullName evidence="2">NAD(P)H-binding protein</fullName>
    </submittedName>
</protein>
<dbReference type="InterPro" id="IPR036291">
    <property type="entry name" value="NAD(P)-bd_dom_sf"/>
</dbReference>
<reference evidence="2 3" key="1">
    <citation type="submission" date="2021-01" db="EMBL/GenBank/DDBJ databases">
        <title>Complete genome sequence of Pantoea eucrina OB49, a heavy metal tolerant bacterium with PGPR potential isolated from wheat in Algeria.</title>
        <authorList>
            <person name="Lekired A."/>
            <person name="Ouzari I.H."/>
        </authorList>
    </citation>
    <scope>NUCLEOTIDE SEQUENCE [LARGE SCALE GENOMIC DNA]</scope>
    <source>
        <strain evidence="2 3">OB49</strain>
    </source>
</reference>
<gene>
    <name evidence="2" type="ORF">JJB79_17810</name>
</gene>
<dbReference type="SUPFAM" id="SSF51735">
    <property type="entry name" value="NAD(P)-binding Rossmann-fold domains"/>
    <property type="match status" value="1"/>
</dbReference>
<dbReference type="PANTHER" id="PTHR15020">
    <property type="entry name" value="FLAVIN REDUCTASE-RELATED"/>
    <property type="match status" value="1"/>
</dbReference>
<dbReference type="PANTHER" id="PTHR15020:SF50">
    <property type="entry name" value="UPF0659 PROTEIN YMR090W"/>
    <property type="match status" value="1"/>
</dbReference>
<dbReference type="Gene3D" id="3.40.50.720">
    <property type="entry name" value="NAD(P)-binding Rossmann-like Domain"/>
    <property type="match status" value="1"/>
</dbReference>
<feature type="domain" description="NAD(P)-binding" evidence="1">
    <location>
        <begin position="8"/>
        <end position="193"/>
    </location>
</feature>
<accession>A0ABS1Z9X8</accession>
<sequence>MKDVFIVGGAGKIGRELGQQLTRAGVTARALCRTAEQEASLQQQGIQAVRGDLVALDEQQLTELMQGCGVVVFTAGAGGKGGEAMTNAVDGDGLAKSVAAAQRAGIERFILVSAFPEAGRSRQLSDTFENYMRVKKQTDVVLAASALEWVILRPGTLTDEPATGKISAGPAIAYGTIARADVAATLAALVHQPAVSRVIIELTAGETPVAEAIDALVSR</sequence>
<dbReference type="RefSeq" id="WP_040113821.1">
    <property type="nucleotide sequence ID" value="NZ_CP083450.1"/>
</dbReference>
<evidence type="ECO:0000313" key="3">
    <source>
        <dbReference type="Proteomes" id="UP000809137"/>
    </source>
</evidence>
<proteinExistence type="predicted"/>
<evidence type="ECO:0000259" key="1">
    <source>
        <dbReference type="Pfam" id="PF13460"/>
    </source>
</evidence>
<dbReference type="EMBL" id="JAFCXS010000019">
    <property type="protein sequence ID" value="MBM0749245.1"/>
    <property type="molecule type" value="Genomic_DNA"/>
</dbReference>
<dbReference type="Pfam" id="PF13460">
    <property type="entry name" value="NAD_binding_10"/>
    <property type="match status" value="1"/>
</dbReference>
<name>A0ABS1Z9X8_9GAMM</name>
<dbReference type="InterPro" id="IPR016040">
    <property type="entry name" value="NAD(P)-bd_dom"/>
</dbReference>